<dbReference type="InterPro" id="IPR036061">
    <property type="entry name" value="CheW-like_dom_sf"/>
</dbReference>
<evidence type="ECO:0000313" key="2">
    <source>
        <dbReference type="EMBL" id="UZW74593.1"/>
    </source>
</evidence>
<accession>A0A9E8HH63</accession>
<dbReference type="AlphaFoldDB" id="A0A9E8HH63"/>
<organism evidence="2 3">
    <name type="scientific">Alkalimarinus sediminis</name>
    <dbReference type="NCBI Taxonomy" id="1632866"/>
    <lineage>
        <taxon>Bacteria</taxon>
        <taxon>Pseudomonadati</taxon>
        <taxon>Pseudomonadota</taxon>
        <taxon>Gammaproteobacteria</taxon>
        <taxon>Alteromonadales</taxon>
        <taxon>Alteromonadaceae</taxon>
        <taxon>Alkalimarinus</taxon>
    </lineage>
</organism>
<dbReference type="KEGG" id="asem:NNL22_16455"/>
<dbReference type="GO" id="GO:0007165">
    <property type="term" value="P:signal transduction"/>
    <property type="evidence" value="ECO:0007669"/>
    <property type="project" value="InterPro"/>
</dbReference>
<dbReference type="SUPFAM" id="SSF50341">
    <property type="entry name" value="CheW-like"/>
    <property type="match status" value="1"/>
</dbReference>
<dbReference type="Gene3D" id="2.30.30.40">
    <property type="entry name" value="SH3 Domains"/>
    <property type="match status" value="1"/>
</dbReference>
<reference evidence="2" key="1">
    <citation type="submission" date="2022-07" db="EMBL/GenBank/DDBJ databases">
        <title>Alkalimarinus sp. nov., isolated from gut of a Alitta virens.</title>
        <authorList>
            <person name="Yang A.I."/>
            <person name="Shin N.-R."/>
        </authorList>
    </citation>
    <scope>NUCLEOTIDE SEQUENCE</scope>
    <source>
        <strain evidence="2">FA028</strain>
    </source>
</reference>
<dbReference type="RefSeq" id="WP_251812679.1">
    <property type="nucleotide sequence ID" value="NZ_CP101527.1"/>
</dbReference>
<dbReference type="PROSITE" id="PS50851">
    <property type="entry name" value="CHEW"/>
    <property type="match status" value="1"/>
</dbReference>
<gene>
    <name evidence="2" type="ORF">NNL22_16455</name>
</gene>
<dbReference type="GO" id="GO:0006935">
    <property type="term" value="P:chemotaxis"/>
    <property type="evidence" value="ECO:0007669"/>
    <property type="project" value="InterPro"/>
</dbReference>
<dbReference type="Pfam" id="PF01584">
    <property type="entry name" value="CheW"/>
    <property type="match status" value="1"/>
</dbReference>
<dbReference type="Proteomes" id="UP001164472">
    <property type="component" value="Chromosome"/>
</dbReference>
<name>A0A9E8HH63_9ALTE</name>
<dbReference type="Gene3D" id="2.40.50.180">
    <property type="entry name" value="CheA-289, Domain 4"/>
    <property type="match status" value="1"/>
</dbReference>
<evidence type="ECO:0000313" key="3">
    <source>
        <dbReference type="Proteomes" id="UP001164472"/>
    </source>
</evidence>
<keyword evidence="3" id="KW-1185">Reference proteome</keyword>
<dbReference type="EMBL" id="CP101527">
    <property type="protein sequence ID" value="UZW74593.1"/>
    <property type="molecule type" value="Genomic_DNA"/>
</dbReference>
<protein>
    <submittedName>
        <fullName evidence="2">Chemotaxis protein CheW</fullName>
    </submittedName>
</protein>
<dbReference type="InterPro" id="IPR002545">
    <property type="entry name" value="CheW-lke_dom"/>
</dbReference>
<dbReference type="SMART" id="SM00260">
    <property type="entry name" value="CheW"/>
    <property type="match status" value="1"/>
</dbReference>
<sequence>MEESVSILSSLYLPVVGGSLVLPNVSVAEIVDYQTPEAIPDSPEWFLGNIKWRGVTLPVISYERLNDTPLPDNLNNTRIAVINTIGKDHQALPFFALVTQGIPRQTKIDQESIKEVEEGDALGAADLMKVVIMGDEAIIPNVEYIESMIMQSRPA</sequence>
<proteinExistence type="predicted"/>
<feature type="domain" description="CheW-like" evidence="1">
    <location>
        <begin position="7"/>
        <end position="151"/>
    </location>
</feature>
<evidence type="ECO:0000259" key="1">
    <source>
        <dbReference type="PROSITE" id="PS50851"/>
    </source>
</evidence>